<evidence type="ECO:0000313" key="1">
    <source>
        <dbReference type="EMBL" id="OZY58969.1"/>
    </source>
</evidence>
<protein>
    <submittedName>
        <fullName evidence="1">Uncharacterized protein</fullName>
    </submittedName>
</protein>
<sequence>MKLKKLSATKRAFVGAVTCVNRGALVGERNFMPAPGLHIEGVLIKTVDRFCNNRRKQGVKGASRHVVLQGEGL</sequence>
<dbReference type="EMBL" id="NQKI01000019">
    <property type="protein sequence ID" value="OZY58969.1"/>
    <property type="molecule type" value="Genomic_DNA"/>
</dbReference>
<comment type="caution">
    <text evidence="1">The sequence shown here is derived from an EMBL/GenBank/DDBJ whole genome shotgun (WGS) entry which is preliminary data.</text>
</comment>
<name>A0A266N963_9PSED</name>
<proteinExistence type="predicted"/>
<dbReference type="Proteomes" id="UP000215788">
    <property type="component" value="Unassembled WGS sequence"/>
</dbReference>
<dbReference type="AlphaFoldDB" id="A0A266N963"/>
<gene>
    <name evidence="1" type="ORF">CJF39_13035</name>
</gene>
<accession>A0A266N963</accession>
<organism evidence="1 2">
    <name type="scientific">Pseudomonas lundensis</name>
    <dbReference type="NCBI Taxonomy" id="86185"/>
    <lineage>
        <taxon>Bacteria</taxon>
        <taxon>Pseudomonadati</taxon>
        <taxon>Pseudomonadota</taxon>
        <taxon>Gammaproteobacteria</taxon>
        <taxon>Pseudomonadales</taxon>
        <taxon>Pseudomonadaceae</taxon>
        <taxon>Pseudomonas</taxon>
    </lineage>
</organism>
<evidence type="ECO:0000313" key="2">
    <source>
        <dbReference type="Proteomes" id="UP000215788"/>
    </source>
</evidence>
<reference evidence="1 2" key="1">
    <citation type="submission" date="2017-08" db="EMBL/GenBank/DDBJ databases">
        <title>Genomic and metabolic characterisation of spoilage-associated Pseudomonas species.</title>
        <authorList>
            <person name="Stanborough T."/>
            <person name="Fegan N."/>
            <person name="Powell S.M."/>
            <person name="Singh T."/>
            <person name="Tamplin M.L."/>
            <person name="Chandry P.S."/>
        </authorList>
    </citation>
    <scope>NUCLEOTIDE SEQUENCE [LARGE SCALE GENOMIC DNA]</scope>
    <source>
        <strain evidence="1 2">L1802</strain>
    </source>
</reference>